<dbReference type="EMBL" id="QVMU01000005">
    <property type="protein sequence ID" value="RJX72439.1"/>
    <property type="molecule type" value="Genomic_DNA"/>
</dbReference>
<keyword evidence="5" id="KW-0997">Cell inner membrane</keyword>
<dbReference type="Gene3D" id="3.55.40.10">
    <property type="entry name" value="minor pseudopilin epsh domain"/>
    <property type="match status" value="1"/>
</dbReference>
<evidence type="ECO:0000256" key="5">
    <source>
        <dbReference type="ARBA" id="ARBA00022519"/>
    </source>
</evidence>
<evidence type="ECO:0000313" key="12">
    <source>
        <dbReference type="EMBL" id="RJX72439.1"/>
    </source>
</evidence>
<evidence type="ECO:0000256" key="9">
    <source>
        <dbReference type="ARBA" id="ARBA00025772"/>
    </source>
</evidence>
<evidence type="ECO:0000256" key="2">
    <source>
        <dbReference type="ARBA" id="ARBA00021549"/>
    </source>
</evidence>
<dbReference type="Pfam" id="PF07963">
    <property type="entry name" value="N_methyl"/>
    <property type="match status" value="1"/>
</dbReference>
<dbReference type="NCBIfam" id="TIGR02532">
    <property type="entry name" value="IV_pilin_GFxxxE"/>
    <property type="match status" value="1"/>
</dbReference>
<evidence type="ECO:0000259" key="11">
    <source>
        <dbReference type="Pfam" id="PF12019"/>
    </source>
</evidence>
<dbReference type="InterPro" id="IPR051621">
    <property type="entry name" value="T2SS_protein_J"/>
</dbReference>
<dbReference type="SUPFAM" id="SSF54523">
    <property type="entry name" value="Pili subunits"/>
    <property type="match status" value="1"/>
</dbReference>
<keyword evidence="3" id="KW-1003">Cell membrane</keyword>
<comment type="subcellular location">
    <subcellularLocation>
        <location evidence="1">Cell inner membrane</location>
        <topology evidence="1">Single-pass membrane protein</topology>
    </subcellularLocation>
</comment>
<dbReference type="Pfam" id="PF12019">
    <property type="entry name" value="GspH"/>
    <property type="match status" value="1"/>
</dbReference>
<keyword evidence="8" id="KW-0472">Membrane</keyword>
<evidence type="ECO:0000256" key="10">
    <source>
        <dbReference type="ARBA" id="ARBA00030775"/>
    </source>
</evidence>
<dbReference type="InterPro" id="IPR022346">
    <property type="entry name" value="T2SS_GspH"/>
</dbReference>
<dbReference type="PRINTS" id="PR00885">
    <property type="entry name" value="BCTERIALGSPH"/>
</dbReference>
<dbReference type="PANTHER" id="PTHR39583:SF2">
    <property type="entry name" value="TYPE II SECRETION SYSTEM PROTEIN J"/>
    <property type="match status" value="1"/>
</dbReference>
<keyword evidence="13" id="KW-1185">Reference proteome</keyword>
<keyword evidence="6" id="KW-0812">Transmembrane</keyword>
<name>A0A3A6QVJ1_9VIBR</name>
<dbReference type="AlphaFoldDB" id="A0A3A6QVJ1"/>
<organism evidence="12 13">
    <name type="scientific">Vibrio sinensis</name>
    <dbReference type="NCBI Taxonomy" id="2302434"/>
    <lineage>
        <taxon>Bacteria</taxon>
        <taxon>Pseudomonadati</taxon>
        <taxon>Pseudomonadota</taxon>
        <taxon>Gammaproteobacteria</taxon>
        <taxon>Vibrionales</taxon>
        <taxon>Vibrionaceae</taxon>
        <taxon>Vibrio</taxon>
    </lineage>
</organism>
<dbReference type="InterPro" id="IPR002416">
    <property type="entry name" value="T2SS_protein-GspH"/>
</dbReference>
<accession>A0A3A6QVJ1</accession>
<dbReference type="RefSeq" id="WP_120030503.1">
    <property type="nucleotide sequence ID" value="NZ_QVMU01000005.1"/>
</dbReference>
<feature type="domain" description="General secretion pathway GspH" evidence="11">
    <location>
        <begin position="42"/>
        <end position="175"/>
    </location>
</feature>
<gene>
    <name evidence="12" type="primary">gspH</name>
    <name evidence="12" type="ORF">DZ860_08490</name>
</gene>
<protein>
    <recommendedName>
        <fullName evidence="2">Type II secretion system protein H</fullName>
    </recommendedName>
    <alternativeName>
        <fullName evidence="10">General secretion pathway protein H</fullName>
    </alternativeName>
</protein>
<evidence type="ECO:0000256" key="3">
    <source>
        <dbReference type="ARBA" id="ARBA00022475"/>
    </source>
</evidence>
<evidence type="ECO:0000256" key="6">
    <source>
        <dbReference type="ARBA" id="ARBA00022692"/>
    </source>
</evidence>
<dbReference type="InterPro" id="IPR049875">
    <property type="entry name" value="TypeII_GspH"/>
</dbReference>
<comment type="caution">
    <text evidence="12">The sequence shown here is derived from an EMBL/GenBank/DDBJ whole genome shotgun (WGS) entry which is preliminary data.</text>
</comment>
<dbReference type="PROSITE" id="PS00409">
    <property type="entry name" value="PROKAR_NTER_METHYL"/>
    <property type="match status" value="1"/>
</dbReference>
<keyword evidence="7" id="KW-1133">Transmembrane helix</keyword>
<evidence type="ECO:0000256" key="7">
    <source>
        <dbReference type="ARBA" id="ARBA00022989"/>
    </source>
</evidence>
<dbReference type="InterPro" id="IPR045584">
    <property type="entry name" value="Pilin-like"/>
</dbReference>
<keyword evidence="4" id="KW-0488">Methylation</keyword>
<evidence type="ECO:0000313" key="13">
    <source>
        <dbReference type="Proteomes" id="UP000273252"/>
    </source>
</evidence>
<dbReference type="InterPro" id="IPR012902">
    <property type="entry name" value="N_methyl_site"/>
</dbReference>
<evidence type="ECO:0000256" key="1">
    <source>
        <dbReference type="ARBA" id="ARBA00004377"/>
    </source>
</evidence>
<evidence type="ECO:0000256" key="4">
    <source>
        <dbReference type="ARBA" id="ARBA00022481"/>
    </source>
</evidence>
<evidence type="ECO:0000256" key="8">
    <source>
        <dbReference type="ARBA" id="ARBA00023136"/>
    </source>
</evidence>
<comment type="similarity">
    <text evidence="9">Belongs to the GSP H family.</text>
</comment>
<dbReference type="OrthoDB" id="5730913at2"/>
<dbReference type="GO" id="GO:0015628">
    <property type="term" value="P:protein secretion by the type II secretion system"/>
    <property type="evidence" value="ECO:0007669"/>
    <property type="project" value="InterPro"/>
</dbReference>
<dbReference type="Proteomes" id="UP000273252">
    <property type="component" value="Unassembled WGS sequence"/>
</dbReference>
<proteinExistence type="inferred from homology"/>
<dbReference type="PANTHER" id="PTHR39583">
    <property type="entry name" value="TYPE II SECRETION SYSTEM PROTEIN J-RELATED"/>
    <property type="match status" value="1"/>
</dbReference>
<sequence length="194" mass="21654">MVKNKGFTLLEVLLVLLLVSLASVAVISTLPSNSKDEAKQHANALWQRLQLLNEEAMLSGKDFGLRIDEAKSQYFLQQMSVDGWQALTVNKIPEQTDLPEDISIELKLGGDAWQDDDRLFKPGSLFDEEMFAEFEEKKALPPPQIFIVASGEVTPFTIAIYPKNDKTKQDAWHVVAKENGQILLLAPGELDEDA</sequence>
<dbReference type="NCBIfam" id="TIGR01708">
    <property type="entry name" value="typeII_sec_gspH"/>
    <property type="match status" value="1"/>
</dbReference>
<reference evidence="12 13" key="1">
    <citation type="submission" date="2018-08" db="EMBL/GenBank/DDBJ databases">
        <title>Vibrio isolated from the Eastern China Marginal Seas.</title>
        <authorList>
            <person name="Li Y."/>
        </authorList>
    </citation>
    <scope>NUCLEOTIDE SEQUENCE [LARGE SCALE GENOMIC DNA]</scope>
    <source>
        <strain evidence="12 13">BEI233</strain>
    </source>
</reference>
<dbReference type="GO" id="GO:0015627">
    <property type="term" value="C:type II protein secretion system complex"/>
    <property type="evidence" value="ECO:0007669"/>
    <property type="project" value="InterPro"/>
</dbReference>
<dbReference type="GO" id="GO:0005886">
    <property type="term" value="C:plasma membrane"/>
    <property type="evidence" value="ECO:0007669"/>
    <property type="project" value="UniProtKB-SubCell"/>
</dbReference>